<dbReference type="EMBL" id="FNEO01000006">
    <property type="protein sequence ID" value="SDJ69939.1"/>
    <property type="molecule type" value="Genomic_DNA"/>
</dbReference>
<sequence>MKKYFFIISIFLIQTSIYSQDYIKSDSLKIDKKIYEIRHLSYGKSSGLKLFKVLTCDLSNLKKIETEIKNCWNNHKLECTEFYIISIPNYQNLQSDQETDILIKFLEKIDAERMKLKLSTALVKYKILKDFTCEYFLDKPKENLDNFKDYKLNIKQSEICPFLLK</sequence>
<dbReference type="Proteomes" id="UP000182367">
    <property type="component" value="Unassembled WGS sequence"/>
</dbReference>
<evidence type="ECO:0000313" key="2">
    <source>
        <dbReference type="EMBL" id="OCB70267.1"/>
    </source>
</evidence>
<organism evidence="2 4">
    <name type="scientific">Flavobacterium glycines</name>
    <dbReference type="NCBI Taxonomy" id="551990"/>
    <lineage>
        <taxon>Bacteria</taxon>
        <taxon>Pseudomonadati</taxon>
        <taxon>Bacteroidota</taxon>
        <taxon>Flavobacteriia</taxon>
        <taxon>Flavobacteriales</taxon>
        <taxon>Flavobacteriaceae</taxon>
        <taxon>Flavobacterium</taxon>
    </lineage>
</organism>
<dbReference type="EMBL" id="BJVF01000005">
    <property type="protein sequence ID" value="GEL11696.1"/>
    <property type="molecule type" value="Genomic_DNA"/>
</dbReference>
<evidence type="ECO:0000313" key="4">
    <source>
        <dbReference type="Proteomes" id="UP000093226"/>
    </source>
</evidence>
<proteinExistence type="predicted"/>
<reference evidence="4" key="1">
    <citation type="submission" date="2016-03" db="EMBL/GenBank/DDBJ databases">
        <title>Draft genome sequence of Paenibacillus glacialis DSM 22343.</title>
        <authorList>
            <person name="Shin S.-K."/>
            <person name="Yi H."/>
        </authorList>
    </citation>
    <scope>NUCLEOTIDE SEQUENCE [LARGE SCALE GENOMIC DNA]</scope>
    <source>
        <strain evidence="4">NBRC 105008</strain>
    </source>
</reference>
<gene>
    <name evidence="2" type="ORF">FBGL_11905</name>
    <name evidence="1" type="ORF">FGL01_24350</name>
    <name evidence="3" type="ORF">SAMN05192550_2590</name>
</gene>
<dbReference type="Proteomes" id="UP000093226">
    <property type="component" value="Unassembled WGS sequence"/>
</dbReference>
<evidence type="ECO:0000313" key="5">
    <source>
        <dbReference type="Proteomes" id="UP000182367"/>
    </source>
</evidence>
<dbReference type="OrthoDB" id="982474at2"/>
<dbReference type="RefSeq" id="WP_066328773.1">
    <property type="nucleotide sequence ID" value="NZ_BJVF01000005.1"/>
</dbReference>
<dbReference type="Proteomes" id="UP000321579">
    <property type="component" value="Unassembled WGS sequence"/>
</dbReference>
<evidence type="ECO:0000313" key="3">
    <source>
        <dbReference type="EMBL" id="SDJ69939.1"/>
    </source>
</evidence>
<reference evidence="3 5" key="3">
    <citation type="submission" date="2016-10" db="EMBL/GenBank/DDBJ databases">
        <authorList>
            <person name="Varghese N."/>
            <person name="Submissions S."/>
        </authorList>
    </citation>
    <scope>NUCLEOTIDE SEQUENCE [LARGE SCALE GENOMIC DNA]</scope>
    <source>
        <strain evidence="3 5">Gm-149</strain>
    </source>
</reference>
<protein>
    <submittedName>
        <fullName evidence="2">Uncharacterized protein</fullName>
    </submittedName>
</protein>
<evidence type="ECO:0000313" key="1">
    <source>
        <dbReference type="EMBL" id="GEL11696.1"/>
    </source>
</evidence>
<dbReference type="STRING" id="551990.SAMN05192550_2590"/>
<name>A0A1B9DKQ9_9FLAO</name>
<accession>A0A1B9DKQ9</accession>
<reference evidence="1 6" key="4">
    <citation type="submission" date="2019-07" db="EMBL/GenBank/DDBJ databases">
        <title>Whole genome shotgun sequence of Flavobacterium glycines NBRC 105008.</title>
        <authorList>
            <person name="Hosoyama A."/>
            <person name="Uohara A."/>
            <person name="Ohji S."/>
            <person name="Ichikawa N."/>
        </authorList>
    </citation>
    <scope>NUCLEOTIDE SEQUENCE [LARGE SCALE GENOMIC DNA]</scope>
    <source>
        <strain evidence="1 6">NBRC 105008</strain>
    </source>
</reference>
<reference evidence="2" key="2">
    <citation type="submission" date="2016-03" db="EMBL/GenBank/DDBJ databases">
        <authorList>
            <person name="Ploux O."/>
        </authorList>
    </citation>
    <scope>NUCLEOTIDE SEQUENCE</scope>
    <source>
        <strain evidence="2">NBRC 105008</strain>
    </source>
</reference>
<evidence type="ECO:0000313" key="6">
    <source>
        <dbReference type="Proteomes" id="UP000321579"/>
    </source>
</evidence>
<dbReference type="EMBL" id="LVEO01000022">
    <property type="protein sequence ID" value="OCB70267.1"/>
    <property type="molecule type" value="Genomic_DNA"/>
</dbReference>
<comment type="caution">
    <text evidence="2">The sequence shown here is derived from an EMBL/GenBank/DDBJ whole genome shotgun (WGS) entry which is preliminary data.</text>
</comment>
<dbReference type="AlphaFoldDB" id="A0A1B9DKQ9"/>
<keyword evidence="5" id="KW-1185">Reference proteome</keyword>